<evidence type="ECO:0000256" key="8">
    <source>
        <dbReference type="ARBA" id="ARBA00031423"/>
    </source>
</evidence>
<dbReference type="InterPro" id="IPR003385">
    <property type="entry name" value="Glyco_hydro_77"/>
</dbReference>
<name>A0ABT1EGW9_9FIRM</name>
<dbReference type="GO" id="GO:0004134">
    <property type="term" value="F:4-alpha-glucanotransferase activity"/>
    <property type="evidence" value="ECO:0007669"/>
    <property type="project" value="UniProtKB-EC"/>
</dbReference>
<evidence type="ECO:0000256" key="9">
    <source>
        <dbReference type="ARBA" id="ARBA00031501"/>
    </source>
</evidence>
<comment type="similarity">
    <text evidence="2 10">Belongs to the disproportionating enzyme family.</text>
</comment>
<dbReference type="InterPro" id="IPR017853">
    <property type="entry name" value="GH"/>
</dbReference>
<dbReference type="NCBIfam" id="NF011080">
    <property type="entry name" value="PRK14508.1-3"/>
    <property type="match status" value="1"/>
</dbReference>
<dbReference type="EC" id="2.4.1.25" evidence="3 10"/>
<evidence type="ECO:0000256" key="2">
    <source>
        <dbReference type="ARBA" id="ARBA00005684"/>
    </source>
</evidence>
<comment type="caution">
    <text evidence="11">The sequence shown here is derived from an EMBL/GenBank/DDBJ whole genome shotgun (WGS) entry which is preliminary data.</text>
</comment>
<accession>A0ABT1EGW9</accession>
<dbReference type="Pfam" id="PF02446">
    <property type="entry name" value="Glyco_hydro_77"/>
    <property type="match status" value="1"/>
</dbReference>
<evidence type="ECO:0000313" key="11">
    <source>
        <dbReference type="EMBL" id="MCP1103672.1"/>
    </source>
</evidence>
<comment type="catalytic activity">
    <reaction evidence="1 10">
        <text>Transfers a segment of a (1-&gt;4)-alpha-D-glucan to a new position in an acceptor, which may be glucose or a (1-&gt;4)-alpha-D-glucan.</text>
        <dbReference type="EC" id="2.4.1.25"/>
    </reaction>
</comment>
<dbReference type="RefSeq" id="WP_262067437.1">
    <property type="nucleotide sequence ID" value="NZ_JAMXOD010000037.1"/>
</dbReference>
<dbReference type="SUPFAM" id="SSF51445">
    <property type="entry name" value="(Trans)glycosidases"/>
    <property type="match status" value="1"/>
</dbReference>
<evidence type="ECO:0000256" key="4">
    <source>
        <dbReference type="ARBA" id="ARBA00020295"/>
    </source>
</evidence>
<organism evidence="11 12">
    <name type="scientific">Aequitasia blattaphilus</name>
    <dbReference type="NCBI Taxonomy" id="2949332"/>
    <lineage>
        <taxon>Bacteria</taxon>
        <taxon>Bacillati</taxon>
        <taxon>Bacillota</taxon>
        <taxon>Clostridia</taxon>
        <taxon>Lachnospirales</taxon>
        <taxon>Lachnospiraceae</taxon>
        <taxon>Aequitasia</taxon>
    </lineage>
</organism>
<protein>
    <recommendedName>
        <fullName evidence="4 10">4-alpha-glucanotransferase</fullName>
        <ecNumber evidence="3 10">2.4.1.25</ecNumber>
    </recommendedName>
    <alternativeName>
        <fullName evidence="8 10">Amylomaltase</fullName>
    </alternativeName>
    <alternativeName>
        <fullName evidence="9 10">Disproportionating enzyme</fullName>
    </alternativeName>
</protein>
<dbReference type="NCBIfam" id="TIGR00217">
    <property type="entry name" value="malQ"/>
    <property type="match status" value="1"/>
</dbReference>
<evidence type="ECO:0000256" key="1">
    <source>
        <dbReference type="ARBA" id="ARBA00000439"/>
    </source>
</evidence>
<gene>
    <name evidence="11" type="primary">malQ</name>
    <name evidence="11" type="ORF">NK125_14825</name>
</gene>
<keyword evidence="7 10" id="KW-0119">Carbohydrate metabolism</keyword>
<evidence type="ECO:0000256" key="10">
    <source>
        <dbReference type="RuleBase" id="RU361207"/>
    </source>
</evidence>
<keyword evidence="5 10" id="KW-0328">Glycosyltransferase</keyword>
<keyword evidence="6 10" id="KW-0808">Transferase</keyword>
<evidence type="ECO:0000256" key="5">
    <source>
        <dbReference type="ARBA" id="ARBA00022676"/>
    </source>
</evidence>
<evidence type="ECO:0000256" key="3">
    <source>
        <dbReference type="ARBA" id="ARBA00012560"/>
    </source>
</evidence>
<reference evidence="11 12" key="1">
    <citation type="journal article" date="2022" name="Genome Biol. Evol.">
        <title>Host diet, physiology and behaviors set the stage for Lachnospiraceae cladogenesis.</title>
        <authorList>
            <person name="Vera-Ponce De Leon A."/>
            <person name="Schneider M."/>
            <person name="Jahnes B.C."/>
            <person name="Sadowski V."/>
            <person name="Camuy-Velez L.A."/>
            <person name="Duan J."/>
            <person name="Sabree Z.L."/>
        </authorList>
    </citation>
    <scope>NUCLEOTIDE SEQUENCE [LARGE SCALE GENOMIC DNA]</scope>
    <source>
        <strain evidence="11 12">PAL113</strain>
    </source>
</reference>
<dbReference type="PANTHER" id="PTHR32438">
    <property type="entry name" value="4-ALPHA-GLUCANOTRANSFERASE DPE1, CHLOROPLASTIC/AMYLOPLASTIC"/>
    <property type="match status" value="1"/>
</dbReference>
<dbReference type="Gene3D" id="3.20.20.80">
    <property type="entry name" value="Glycosidases"/>
    <property type="match status" value="1"/>
</dbReference>
<keyword evidence="12" id="KW-1185">Reference proteome</keyword>
<dbReference type="PANTHER" id="PTHR32438:SF5">
    <property type="entry name" value="4-ALPHA-GLUCANOTRANSFERASE DPE1, CHLOROPLASTIC_AMYLOPLASTIC"/>
    <property type="match status" value="1"/>
</dbReference>
<dbReference type="EMBL" id="JAMZFW010000037">
    <property type="protein sequence ID" value="MCP1103672.1"/>
    <property type="molecule type" value="Genomic_DNA"/>
</dbReference>
<evidence type="ECO:0000256" key="7">
    <source>
        <dbReference type="ARBA" id="ARBA00023277"/>
    </source>
</evidence>
<proteinExistence type="inferred from homology"/>
<dbReference type="Proteomes" id="UP001523566">
    <property type="component" value="Unassembled WGS sequence"/>
</dbReference>
<evidence type="ECO:0000256" key="6">
    <source>
        <dbReference type="ARBA" id="ARBA00022679"/>
    </source>
</evidence>
<evidence type="ECO:0000313" key="12">
    <source>
        <dbReference type="Proteomes" id="UP001523566"/>
    </source>
</evidence>
<sequence>MRGSGILLPISCLPSAYGIGCFSKEAYEFADQLKEAGQKYWQILPLGPTGYGDSPYQSFSTFAGNPYFIDLEVLIKEGVLDKAYVDSLDFGQDEEAIDYEKIYHARWQVLGKAYEHSNVKSNAEFMDFCEKEKIWLDDYALYTAVKKSFDDRSWLTWDDDIRLRKEKALEEYRSRLKTEIEFYKYVQYLFFKQWTKLKKYVNDLGIKIIGDIPIYVAMDSADAWANPELFEFDSDVRPTKQSGVPPDGFSPTGQLWGNPIYRWEKHASTGFAWWCKRMEYQRRLYDVIRIDHFRGFDQYYVVPIEDTTAENGQWEDGPGMALFKALEETLGDIEIIAEDLGFLTDSVRMLLKETGYPGMKVLQFAFDPREKSNYLPHTYPRNCVVYTGTHDNTTTRGWYQEIKPDERKFATHYLGRHFLSDRHAAREFIRLAMSSTANLCVIPLQDYLNLDARARINQPGIVGGNWIWRYKRSMIKKKMLRRIRDLVNLYDR</sequence>